<dbReference type="Ensembl" id="ENSCLAT00000019630.1">
    <property type="protein sequence ID" value="ENSCLAP00000019438.1"/>
    <property type="gene ID" value="ENSCLAG00000013337.1"/>
</dbReference>
<evidence type="ECO:0000313" key="6">
    <source>
        <dbReference type="Ensembl" id="ENSCLAP00000019438.1"/>
    </source>
</evidence>
<reference evidence="6" key="1">
    <citation type="submission" date="2025-08" db="UniProtKB">
        <authorList>
            <consortium name="Ensembl"/>
        </authorList>
    </citation>
    <scope>IDENTIFICATION</scope>
</reference>
<dbReference type="Proteomes" id="UP000694398">
    <property type="component" value="Unassembled WGS sequence"/>
</dbReference>
<accession>A0A8C2VVI8</accession>
<feature type="signal peptide" evidence="5">
    <location>
        <begin position="1"/>
        <end position="22"/>
    </location>
</feature>
<keyword evidence="4 5" id="KW-0732">Signal</keyword>
<dbReference type="Pfam" id="PF01099">
    <property type="entry name" value="Uteroglobin"/>
    <property type="match status" value="1"/>
</dbReference>
<dbReference type="InterPro" id="IPR035960">
    <property type="entry name" value="Secretoglobin_sf"/>
</dbReference>
<dbReference type="PANTHER" id="PTHR21226">
    <property type="entry name" value="ABPA10-RELATED"/>
    <property type="match status" value="1"/>
</dbReference>
<dbReference type="GeneTree" id="ENSGT00390000009774"/>
<evidence type="ECO:0000256" key="2">
    <source>
        <dbReference type="ARBA" id="ARBA00008650"/>
    </source>
</evidence>
<evidence type="ECO:0000256" key="5">
    <source>
        <dbReference type="SAM" id="SignalP"/>
    </source>
</evidence>
<sequence length="92" mass="9912">MKPATALVLLGAALVLISGANGELCETVKKDVHLFLFGSPKEYVTYVGKYNQNLAVLENAKLLKACLDSKLTGEDKENASSALEKIYSSPYC</sequence>
<dbReference type="CDD" id="cd00633">
    <property type="entry name" value="Secretoglobin"/>
    <property type="match status" value="1"/>
</dbReference>
<dbReference type="OMA" id="NQEVIEN"/>
<dbReference type="GO" id="GO:0005496">
    <property type="term" value="F:steroid binding"/>
    <property type="evidence" value="ECO:0007669"/>
    <property type="project" value="TreeGrafter"/>
</dbReference>
<dbReference type="InterPro" id="IPR053723">
    <property type="entry name" value="Secretoglobin_Domain_sf"/>
</dbReference>
<proteinExistence type="inferred from homology"/>
<protein>
    <submittedName>
        <fullName evidence="6">Uncharacterized protein</fullName>
    </submittedName>
</protein>
<dbReference type="SUPFAM" id="SSF48201">
    <property type="entry name" value="Uteroglobin-like"/>
    <property type="match status" value="1"/>
</dbReference>
<evidence type="ECO:0000313" key="7">
    <source>
        <dbReference type="Proteomes" id="UP000694398"/>
    </source>
</evidence>
<dbReference type="Gene3D" id="1.20.920.50">
    <property type="match status" value="1"/>
</dbReference>
<feature type="chain" id="PRO_5034444124" evidence="5">
    <location>
        <begin position="23"/>
        <end position="92"/>
    </location>
</feature>
<dbReference type="PRINTS" id="PR00827">
    <property type="entry name" value="FELALLERGEN"/>
</dbReference>
<dbReference type="GO" id="GO:0005576">
    <property type="term" value="C:extracellular region"/>
    <property type="evidence" value="ECO:0007669"/>
    <property type="project" value="UniProtKB-SubCell"/>
</dbReference>
<evidence type="ECO:0000256" key="4">
    <source>
        <dbReference type="ARBA" id="ARBA00022729"/>
    </source>
</evidence>
<dbReference type="InterPro" id="IPR006178">
    <property type="entry name" value="CH1-like"/>
</dbReference>
<dbReference type="InterPro" id="IPR016126">
    <property type="entry name" value="Secretoglobin"/>
</dbReference>
<comment type="subcellular location">
    <subcellularLocation>
        <location evidence="1">Secreted</location>
    </subcellularLocation>
</comment>
<evidence type="ECO:0000256" key="3">
    <source>
        <dbReference type="ARBA" id="ARBA00022525"/>
    </source>
</evidence>
<comment type="similarity">
    <text evidence="2">Belongs to the secretoglobin family.</text>
</comment>
<dbReference type="SMART" id="SM00096">
    <property type="entry name" value="UTG"/>
    <property type="match status" value="1"/>
</dbReference>
<dbReference type="AlphaFoldDB" id="A0A8C2VVI8"/>
<name>A0A8C2VVI8_CHILA</name>
<keyword evidence="3" id="KW-0964">Secreted</keyword>
<organism evidence="6 7">
    <name type="scientific">Chinchilla lanigera</name>
    <name type="common">Long-tailed chinchilla</name>
    <name type="synonym">Chinchilla villidera</name>
    <dbReference type="NCBI Taxonomy" id="34839"/>
    <lineage>
        <taxon>Eukaryota</taxon>
        <taxon>Metazoa</taxon>
        <taxon>Chordata</taxon>
        <taxon>Craniata</taxon>
        <taxon>Vertebrata</taxon>
        <taxon>Euteleostomi</taxon>
        <taxon>Mammalia</taxon>
        <taxon>Eutheria</taxon>
        <taxon>Euarchontoglires</taxon>
        <taxon>Glires</taxon>
        <taxon>Rodentia</taxon>
        <taxon>Hystricomorpha</taxon>
        <taxon>Chinchillidae</taxon>
        <taxon>Chinchilla</taxon>
    </lineage>
</organism>
<reference evidence="6" key="2">
    <citation type="submission" date="2025-09" db="UniProtKB">
        <authorList>
            <consortium name="Ensembl"/>
        </authorList>
    </citation>
    <scope>IDENTIFICATION</scope>
</reference>
<keyword evidence="7" id="KW-1185">Reference proteome</keyword>
<dbReference type="PANTHER" id="PTHR21226:SF8">
    <property type="entry name" value="ABPA10-RELATED"/>
    <property type="match status" value="1"/>
</dbReference>
<dbReference type="PROSITE" id="PS51311">
    <property type="entry name" value="SCGB"/>
    <property type="match status" value="1"/>
</dbReference>
<evidence type="ECO:0000256" key="1">
    <source>
        <dbReference type="ARBA" id="ARBA00004613"/>
    </source>
</evidence>